<sequence length="238" mass="26213">MTPFHCGPIMEVVANPSTQVRYAAVFEHEEQTRCFCIRPLSSSVASAGTSNCRVRLGGQQREATHHRMHGYCSLHNSPFSGRKVGKNVTWNHSKIDPACAASASASMTGSRLRSPFVIPFCSGRSIEYHGPSYLFQVAMPTLRRSRRLSSYDAELRLPSLHCVCTLRGEENPCVVVIPDQGSMDRDHVCPAGPCCGWKSSPDSINRWLKESFQLAAAGSTSVFRPLNAAKDLAFWLLP</sequence>
<gene>
    <name evidence="1" type="ORF">CIRG_03669</name>
</gene>
<reference evidence="2" key="1">
    <citation type="journal article" date="2010" name="Genome Res.">
        <title>Population genomic sequencing of Coccidioides fungi reveals recent hybridization and transposon control.</title>
        <authorList>
            <person name="Neafsey D.E."/>
            <person name="Barker B.M."/>
            <person name="Sharpton T.J."/>
            <person name="Stajich J.E."/>
            <person name="Park D.J."/>
            <person name="Whiston E."/>
            <person name="Hung C.-Y."/>
            <person name="McMahan C."/>
            <person name="White J."/>
            <person name="Sykes S."/>
            <person name="Heiman D."/>
            <person name="Young S."/>
            <person name="Zeng Q."/>
            <person name="Abouelleil A."/>
            <person name="Aftuck L."/>
            <person name="Bessette D."/>
            <person name="Brown A."/>
            <person name="FitzGerald M."/>
            <person name="Lui A."/>
            <person name="Macdonald J.P."/>
            <person name="Priest M."/>
            <person name="Orbach M.J."/>
            <person name="Galgiani J.N."/>
            <person name="Kirkland T.N."/>
            <person name="Cole G.T."/>
            <person name="Birren B.W."/>
            <person name="Henn M.R."/>
            <person name="Taylor J.W."/>
            <person name="Rounsley S.D."/>
        </authorList>
    </citation>
    <scope>NUCLEOTIDE SEQUENCE [LARGE SCALE GENOMIC DNA]</scope>
    <source>
        <strain evidence="2">RMSCC 2394</strain>
    </source>
</reference>
<organism evidence="1 2">
    <name type="scientific">Coccidioides immitis RMSCC 2394</name>
    <dbReference type="NCBI Taxonomy" id="404692"/>
    <lineage>
        <taxon>Eukaryota</taxon>
        <taxon>Fungi</taxon>
        <taxon>Dikarya</taxon>
        <taxon>Ascomycota</taxon>
        <taxon>Pezizomycotina</taxon>
        <taxon>Eurotiomycetes</taxon>
        <taxon>Eurotiomycetidae</taxon>
        <taxon>Onygenales</taxon>
        <taxon>Onygenaceae</taxon>
        <taxon>Coccidioides</taxon>
    </lineage>
</organism>
<protein>
    <submittedName>
        <fullName evidence="1">Uncharacterized protein</fullName>
    </submittedName>
</protein>
<evidence type="ECO:0000313" key="2">
    <source>
        <dbReference type="Proteomes" id="UP000054565"/>
    </source>
</evidence>
<dbReference type="Proteomes" id="UP000054565">
    <property type="component" value="Unassembled WGS sequence"/>
</dbReference>
<dbReference type="EMBL" id="DS028094">
    <property type="protein sequence ID" value="KMP03977.1"/>
    <property type="molecule type" value="Genomic_DNA"/>
</dbReference>
<accession>A0A0J7B2D5</accession>
<evidence type="ECO:0000313" key="1">
    <source>
        <dbReference type="EMBL" id="KMP03977.1"/>
    </source>
</evidence>
<dbReference type="AlphaFoldDB" id="A0A0J7B2D5"/>
<name>A0A0J7B2D5_COCIT</name>
<proteinExistence type="predicted"/>